<dbReference type="STRING" id="743788.S8FHS3"/>
<feature type="compositionally biased region" description="Low complexity" evidence="1">
    <location>
        <begin position="560"/>
        <end position="578"/>
    </location>
</feature>
<dbReference type="PANTHER" id="PTHR39639">
    <property type="entry name" value="CHROMOSOME 16, WHOLE GENOME SHOTGUN SEQUENCE"/>
    <property type="match status" value="1"/>
</dbReference>
<dbReference type="PANTHER" id="PTHR39639:SF1">
    <property type="entry name" value="DUF262 DOMAIN-CONTAINING PROTEIN"/>
    <property type="match status" value="1"/>
</dbReference>
<organism evidence="3 4">
    <name type="scientific">Fomitopsis schrenkii</name>
    <name type="common">Brown rot fungus</name>
    <dbReference type="NCBI Taxonomy" id="2126942"/>
    <lineage>
        <taxon>Eukaryota</taxon>
        <taxon>Fungi</taxon>
        <taxon>Dikarya</taxon>
        <taxon>Basidiomycota</taxon>
        <taxon>Agaricomycotina</taxon>
        <taxon>Agaricomycetes</taxon>
        <taxon>Polyporales</taxon>
        <taxon>Fomitopsis</taxon>
    </lineage>
</organism>
<dbReference type="EMBL" id="KE504171">
    <property type="protein sequence ID" value="EPS97954.1"/>
    <property type="molecule type" value="Genomic_DNA"/>
</dbReference>
<dbReference type="InterPro" id="IPR004919">
    <property type="entry name" value="GmrSD_N"/>
</dbReference>
<evidence type="ECO:0000313" key="3">
    <source>
        <dbReference type="EMBL" id="EPS97954.1"/>
    </source>
</evidence>
<gene>
    <name evidence="3" type="ORF">FOMPIDRAFT_1061643</name>
</gene>
<feature type="domain" description="GmrSD restriction endonucleases N-terminal" evidence="2">
    <location>
        <begin position="56"/>
        <end position="203"/>
    </location>
</feature>
<keyword evidence="4" id="KW-1185">Reference proteome</keyword>
<name>S8FHS3_FOMSC</name>
<feature type="region of interest" description="Disordered" evidence="1">
    <location>
        <begin position="1"/>
        <end position="48"/>
    </location>
</feature>
<evidence type="ECO:0000259" key="2">
    <source>
        <dbReference type="Pfam" id="PF03235"/>
    </source>
</evidence>
<dbReference type="InParanoid" id="S8FHS3"/>
<evidence type="ECO:0000313" key="4">
    <source>
        <dbReference type="Proteomes" id="UP000015241"/>
    </source>
</evidence>
<dbReference type="Proteomes" id="UP000015241">
    <property type="component" value="Unassembled WGS sequence"/>
</dbReference>
<accession>S8FHS3</accession>
<protein>
    <recommendedName>
        <fullName evidence="2">GmrSD restriction endonucleases N-terminal domain-containing protein</fullName>
    </recommendedName>
</protein>
<proteinExistence type="predicted"/>
<dbReference type="HOGENOM" id="CLU_013023_2_0_1"/>
<dbReference type="OrthoDB" id="5419821at2759"/>
<feature type="compositionally biased region" description="Acidic residues" evidence="1">
    <location>
        <begin position="1"/>
        <end position="13"/>
    </location>
</feature>
<sequence length="578" mass="64924">MSDDFEDFSDDEVPLSQRPARPPAASSSQDDGDAHGYRMKGSLKAPRPTSYTTQALFDQMIAGDIDTDPDYQRDVVWPEHKQMGLIDSIFRNFYVPPLIFAVMYRDDGSERRTSIDGKQRLTSIRRFMQGEIMYKDPGTGEKFVYEDVGMFNGAKLLPERYRKIFRTKQIVCIEYQDLTNSNEREIFQRVQLGMALTPAEKLQAITSPTSEFIHELRAKYVSPSDEAGLSSLLDWDIARGADFRCLVHAVHSIGRWPNLSTFTSVGGLTKWVEHEEELEPKLIAGVHQTMEIFLMIARENRGQAFKLADVKKVSPAEFIAIVVLIHVWKGKLGAAALKKAIRDMRRSVREKEQDIRTNKRVMELLWTFIRTMNVDAYRKDDEVPATKARPLKRKRKDDDEMSVDGEERKPPSRRKVQPKREEDTMPTVSQAHAMASRPQPARTSRSSTSSASAAPPQPSYPAPSNLAQSAQYSNAAPAYNATPQRDRLSALHAVRQLGQDISGSQSRPAPHIPAPSFSSAPGPPPLLSQPLSAEEQAARFAAEQLMMNGNAWPSTVQYPTAQTHAGQSQASQQQAYRY</sequence>
<feature type="region of interest" description="Disordered" evidence="1">
    <location>
        <begin position="486"/>
        <end position="533"/>
    </location>
</feature>
<feature type="compositionally biased region" description="Low complexity" evidence="1">
    <location>
        <begin position="435"/>
        <end position="454"/>
    </location>
</feature>
<feature type="region of interest" description="Disordered" evidence="1">
    <location>
        <begin position="553"/>
        <end position="578"/>
    </location>
</feature>
<dbReference type="AlphaFoldDB" id="S8FHS3"/>
<dbReference type="Pfam" id="PF03235">
    <property type="entry name" value="GmrSD_N"/>
    <property type="match status" value="1"/>
</dbReference>
<dbReference type="eggNOG" id="ENOG502S229">
    <property type="taxonomic scope" value="Eukaryota"/>
</dbReference>
<evidence type="ECO:0000256" key="1">
    <source>
        <dbReference type="SAM" id="MobiDB-lite"/>
    </source>
</evidence>
<feature type="region of interest" description="Disordered" evidence="1">
    <location>
        <begin position="385"/>
        <end position="467"/>
    </location>
</feature>
<reference evidence="3 4" key="1">
    <citation type="journal article" date="2012" name="Science">
        <title>The Paleozoic origin of enzymatic lignin decomposition reconstructed from 31 fungal genomes.</title>
        <authorList>
            <person name="Floudas D."/>
            <person name="Binder M."/>
            <person name="Riley R."/>
            <person name="Barry K."/>
            <person name="Blanchette R.A."/>
            <person name="Henrissat B."/>
            <person name="Martinez A.T."/>
            <person name="Otillar R."/>
            <person name="Spatafora J.W."/>
            <person name="Yadav J.S."/>
            <person name="Aerts A."/>
            <person name="Benoit I."/>
            <person name="Boyd A."/>
            <person name="Carlson A."/>
            <person name="Copeland A."/>
            <person name="Coutinho P.M."/>
            <person name="de Vries R.P."/>
            <person name="Ferreira P."/>
            <person name="Findley K."/>
            <person name="Foster B."/>
            <person name="Gaskell J."/>
            <person name="Glotzer D."/>
            <person name="Gorecki P."/>
            <person name="Heitman J."/>
            <person name="Hesse C."/>
            <person name="Hori C."/>
            <person name="Igarashi K."/>
            <person name="Jurgens J.A."/>
            <person name="Kallen N."/>
            <person name="Kersten P."/>
            <person name="Kohler A."/>
            <person name="Kuees U."/>
            <person name="Kumar T.K.A."/>
            <person name="Kuo A."/>
            <person name="LaButti K."/>
            <person name="Larrondo L.F."/>
            <person name="Lindquist E."/>
            <person name="Ling A."/>
            <person name="Lombard V."/>
            <person name="Lucas S."/>
            <person name="Lundell T."/>
            <person name="Martin R."/>
            <person name="McLaughlin D.J."/>
            <person name="Morgenstern I."/>
            <person name="Morin E."/>
            <person name="Murat C."/>
            <person name="Nagy L.G."/>
            <person name="Nolan M."/>
            <person name="Ohm R.A."/>
            <person name="Patyshakuliyeva A."/>
            <person name="Rokas A."/>
            <person name="Ruiz-Duenas F.J."/>
            <person name="Sabat G."/>
            <person name="Salamov A."/>
            <person name="Samejima M."/>
            <person name="Schmutz J."/>
            <person name="Slot J.C."/>
            <person name="St John F."/>
            <person name="Stenlid J."/>
            <person name="Sun H."/>
            <person name="Sun S."/>
            <person name="Syed K."/>
            <person name="Tsang A."/>
            <person name="Wiebenga A."/>
            <person name="Young D."/>
            <person name="Pisabarro A."/>
            <person name="Eastwood D.C."/>
            <person name="Martin F."/>
            <person name="Cullen D."/>
            <person name="Grigoriev I.V."/>
            <person name="Hibbett D.S."/>
        </authorList>
    </citation>
    <scope>NUCLEOTIDE SEQUENCE</scope>
    <source>
        <strain evidence="4">FP-58527</strain>
    </source>
</reference>